<dbReference type="AlphaFoldDB" id="A0A250FNW7"/>
<name>A0A250FNW7_9FLAO</name>
<evidence type="ECO:0000256" key="1">
    <source>
        <dbReference type="SAM" id="Coils"/>
    </source>
</evidence>
<organism evidence="2 3">
    <name type="scientific">Capnocytophaga gingivalis</name>
    <dbReference type="NCBI Taxonomy" id="1017"/>
    <lineage>
        <taxon>Bacteria</taxon>
        <taxon>Pseudomonadati</taxon>
        <taxon>Bacteroidota</taxon>
        <taxon>Flavobacteriia</taxon>
        <taxon>Flavobacteriales</taxon>
        <taxon>Flavobacteriaceae</taxon>
        <taxon>Capnocytophaga</taxon>
    </lineage>
</organism>
<proteinExistence type="predicted"/>
<dbReference type="GO" id="GO:0003677">
    <property type="term" value="F:DNA binding"/>
    <property type="evidence" value="ECO:0007669"/>
    <property type="project" value="InterPro"/>
</dbReference>
<protein>
    <submittedName>
        <fullName evidence="2">Uncharacterized protein</fullName>
    </submittedName>
</protein>
<dbReference type="KEGG" id="cgh:CGC50_00130"/>
<feature type="coiled-coil region" evidence="1">
    <location>
        <begin position="98"/>
        <end position="129"/>
    </location>
</feature>
<keyword evidence="1" id="KW-0175">Coiled coil</keyword>
<dbReference type="InterPro" id="IPR010982">
    <property type="entry name" value="Lambda_DNA-bd_dom_sf"/>
</dbReference>
<gene>
    <name evidence="2" type="ORF">CGC50_00130</name>
</gene>
<dbReference type="Proteomes" id="UP000217250">
    <property type="component" value="Chromosome"/>
</dbReference>
<dbReference type="RefSeq" id="WP_095909197.1">
    <property type="nucleotide sequence ID" value="NZ_CP022386.1"/>
</dbReference>
<dbReference type="OrthoDB" id="796548at2"/>
<reference evidence="3" key="1">
    <citation type="submission" date="2017-06" db="EMBL/GenBank/DDBJ databases">
        <title>Capnocytophaga spp. assemblies.</title>
        <authorList>
            <person name="Gulvik C.A."/>
        </authorList>
    </citation>
    <scope>NUCLEOTIDE SEQUENCE [LARGE SCALE GENOMIC DNA]</scope>
    <source>
        <strain evidence="3">H1496</strain>
    </source>
</reference>
<sequence length="132" mass="15030">MREFSFVKQNILYFIKKQNISKYELYQKTGISNGVLSQKGGMSEENTIKFLSFYTEVSADWLLTGKGEMLKTSTQSITQNGNTNVNNGHNVSGQGNIIKQTNDELMEIIREKDKQIAEKDKQIAMLIEKISK</sequence>
<accession>A0A250FNW7</accession>
<dbReference type="EMBL" id="CP022386">
    <property type="protein sequence ID" value="ATA85696.1"/>
    <property type="molecule type" value="Genomic_DNA"/>
</dbReference>
<dbReference type="GeneID" id="84806974"/>
<evidence type="ECO:0000313" key="2">
    <source>
        <dbReference type="EMBL" id="ATA85696.1"/>
    </source>
</evidence>
<dbReference type="Gene3D" id="1.10.260.40">
    <property type="entry name" value="lambda repressor-like DNA-binding domains"/>
    <property type="match status" value="1"/>
</dbReference>
<evidence type="ECO:0000313" key="3">
    <source>
        <dbReference type="Proteomes" id="UP000217250"/>
    </source>
</evidence>